<gene>
    <name evidence="1" type="ORF">J4709_11130</name>
</gene>
<protein>
    <submittedName>
        <fullName evidence="1">Uncharacterized protein</fullName>
    </submittedName>
</protein>
<evidence type="ECO:0000313" key="2">
    <source>
        <dbReference type="Proteomes" id="UP000680206"/>
    </source>
</evidence>
<sequence>MNGFTQDVSYREVVDTLAPTAVSQYLATQHWELESRRDHIREIWRLFDDHGRLQGRIMLPLATDFEDFRQRFYDALRAIGKINDWDAQQLQEQISAVRADLFFIRLDQDMTDGTIPLLQAEASLSAIKKMLRSAATSAANPNHSHRGRRPSTVTDYLDEDVRLGHTKRGSFVFTVVSRFGDRNAMPSDAQPESPIEKAFGRQVMETLAKGLETTQELTRGRRNAALNFPEEWGLSAELIESLEELTRPDTLHSLDLSFEWAAAEEKPEVGTRPIKLQHSAVDTLADVREQLIRREGTRQRETLVGIVKSLSRENDDTEEGEHASVTILADVKGKLRNVHVDLSGENHEWAILAYRRKLPLTITGDLVYERRSWRLIGKIRLDTSLLARYRES</sequence>
<name>A0ABS3RPX7_9ACTN</name>
<organism evidence="1 2">
    <name type="scientific">Actinomadura violacea</name>
    <dbReference type="NCBI Taxonomy" id="2819934"/>
    <lineage>
        <taxon>Bacteria</taxon>
        <taxon>Bacillati</taxon>
        <taxon>Actinomycetota</taxon>
        <taxon>Actinomycetes</taxon>
        <taxon>Streptosporangiales</taxon>
        <taxon>Thermomonosporaceae</taxon>
        <taxon>Actinomadura</taxon>
    </lineage>
</organism>
<accession>A0ABS3RPX7</accession>
<keyword evidence="2" id="KW-1185">Reference proteome</keyword>
<reference evidence="1 2" key="1">
    <citation type="submission" date="2021-03" db="EMBL/GenBank/DDBJ databases">
        <title>Actinomadura violae sp. nov., isolated from lichen in Thailand.</title>
        <authorList>
            <person name="Kanchanasin P."/>
            <person name="Saeng-In P."/>
            <person name="Phongsopitanun W."/>
            <person name="Yuki M."/>
            <person name="Kudo T."/>
            <person name="Ohkuma M."/>
            <person name="Tanasupawat S."/>
        </authorList>
    </citation>
    <scope>NUCLEOTIDE SEQUENCE [LARGE SCALE GENOMIC DNA]</scope>
    <source>
        <strain evidence="1 2">LCR2-06</strain>
    </source>
</reference>
<evidence type="ECO:0000313" key="1">
    <source>
        <dbReference type="EMBL" id="MBO2458125.1"/>
    </source>
</evidence>
<dbReference type="Proteomes" id="UP000680206">
    <property type="component" value="Unassembled WGS sequence"/>
</dbReference>
<proteinExistence type="predicted"/>
<dbReference type="EMBL" id="JAGEPF010000006">
    <property type="protein sequence ID" value="MBO2458125.1"/>
    <property type="molecule type" value="Genomic_DNA"/>
</dbReference>
<dbReference type="RefSeq" id="WP_208239827.1">
    <property type="nucleotide sequence ID" value="NZ_JAGEPF010000006.1"/>
</dbReference>
<comment type="caution">
    <text evidence="1">The sequence shown here is derived from an EMBL/GenBank/DDBJ whole genome shotgun (WGS) entry which is preliminary data.</text>
</comment>